<gene>
    <name evidence="2" type="ORF">ACFOWX_09505</name>
</gene>
<dbReference type="RefSeq" id="WP_381423507.1">
    <property type="nucleotide sequence ID" value="NZ_JBHSDH010000013.1"/>
</dbReference>
<dbReference type="PANTHER" id="PTHR30535:SF34">
    <property type="entry name" value="MOLYBDATE-BINDING PROTEIN MOLA"/>
    <property type="match status" value="1"/>
</dbReference>
<proteinExistence type="predicted"/>
<protein>
    <submittedName>
        <fullName evidence="2">ABC transporter substrate-binding protein</fullName>
    </submittedName>
</protein>
<dbReference type="InterPro" id="IPR050902">
    <property type="entry name" value="ABC_Transporter_SBP"/>
</dbReference>
<dbReference type="Proteomes" id="UP001595887">
    <property type="component" value="Unassembled WGS sequence"/>
</dbReference>
<organism evidence="2 3">
    <name type="scientific">Sphingorhabdus arenilitoris</name>
    <dbReference type="NCBI Taxonomy" id="1490041"/>
    <lineage>
        <taxon>Bacteria</taxon>
        <taxon>Pseudomonadati</taxon>
        <taxon>Pseudomonadota</taxon>
        <taxon>Alphaproteobacteria</taxon>
        <taxon>Sphingomonadales</taxon>
        <taxon>Sphingomonadaceae</taxon>
        <taxon>Sphingorhabdus</taxon>
    </lineage>
</organism>
<dbReference type="Gene3D" id="3.40.50.1980">
    <property type="entry name" value="Nitrogenase molybdenum iron protein domain"/>
    <property type="match status" value="2"/>
</dbReference>
<accession>A0ABV8RK33</accession>
<reference evidence="3" key="1">
    <citation type="journal article" date="2019" name="Int. J. Syst. Evol. Microbiol.">
        <title>The Global Catalogue of Microorganisms (GCM) 10K type strain sequencing project: providing services to taxonomists for standard genome sequencing and annotation.</title>
        <authorList>
            <consortium name="The Broad Institute Genomics Platform"/>
            <consortium name="The Broad Institute Genome Sequencing Center for Infectious Disease"/>
            <person name="Wu L."/>
            <person name="Ma J."/>
        </authorList>
    </citation>
    <scope>NUCLEOTIDE SEQUENCE [LARGE SCALE GENOMIC DNA]</scope>
    <source>
        <strain evidence="3">CECT 8531</strain>
    </source>
</reference>
<dbReference type="EMBL" id="JBHSDH010000013">
    <property type="protein sequence ID" value="MFC4292646.1"/>
    <property type="molecule type" value="Genomic_DNA"/>
</dbReference>
<evidence type="ECO:0000259" key="1">
    <source>
        <dbReference type="Pfam" id="PF01497"/>
    </source>
</evidence>
<dbReference type="InterPro" id="IPR002491">
    <property type="entry name" value="ABC_transptr_periplasmic_BD"/>
</dbReference>
<dbReference type="PANTHER" id="PTHR30535">
    <property type="entry name" value="VITAMIN B12-BINDING PROTEIN"/>
    <property type="match status" value="1"/>
</dbReference>
<dbReference type="Pfam" id="PF01497">
    <property type="entry name" value="Peripla_BP_2"/>
    <property type="match status" value="1"/>
</dbReference>
<name>A0ABV8RK33_9SPHN</name>
<keyword evidence="3" id="KW-1185">Reference proteome</keyword>
<comment type="caution">
    <text evidence="2">The sequence shown here is derived from an EMBL/GenBank/DDBJ whole genome shotgun (WGS) entry which is preliminary data.</text>
</comment>
<evidence type="ECO:0000313" key="3">
    <source>
        <dbReference type="Proteomes" id="UP001595887"/>
    </source>
</evidence>
<dbReference type="SUPFAM" id="SSF53807">
    <property type="entry name" value="Helical backbone' metal receptor"/>
    <property type="match status" value="1"/>
</dbReference>
<evidence type="ECO:0000313" key="2">
    <source>
        <dbReference type="EMBL" id="MFC4292646.1"/>
    </source>
</evidence>
<sequence>MRWVWPLFLALAGCSGQTEIAPGGIVSNNPCIDAVLSEIAAPGQVAAVSIYSHDPASASAPVQWARQYPALGISAEEVIAARPRLLLTGNLASSGTNAALAKAAIRHEAFGVPANVPENLEQVKAVGKAIGRMQAAEHLMQRIMSATTPAPATGRRAIIWQTGGFVPGKGTLQDELLSRAGFTNASATYGLSQWSQLPLEPLVRNPPDVIFMPVTGDGEAGRELAMRRKLLRYFPETKIVTFPDRLLFCGGPTIIEAMKVMRAA</sequence>
<feature type="domain" description="Fe/B12 periplasmic-binding" evidence="1">
    <location>
        <begin position="25"/>
        <end position="212"/>
    </location>
</feature>